<dbReference type="GO" id="GO:0051604">
    <property type="term" value="P:protein maturation"/>
    <property type="evidence" value="ECO:0007669"/>
    <property type="project" value="InterPro"/>
</dbReference>
<evidence type="ECO:0000256" key="8">
    <source>
        <dbReference type="RuleBase" id="RU361229"/>
    </source>
</evidence>
<dbReference type="InterPro" id="IPR057434">
    <property type="entry name" value="LMF1/2_N"/>
</dbReference>
<keyword evidence="3 8" id="KW-0812">Transmembrane</keyword>
<gene>
    <name evidence="11" type="ORF">TELCIR_17772</name>
</gene>
<keyword evidence="7" id="KW-0325">Glycoprotein</keyword>
<keyword evidence="4 8" id="KW-0256">Endoplasmic reticulum</keyword>
<evidence type="ECO:0000256" key="5">
    <source>
        <dbReference type="ARBA" id="ARBA00022989"/>
    </source>
</evidence>
<evidence type="ECO:0000256" key="4">
    <source>
        <dbReference type="ARBA" id="ARBA00022824"/>
    </source>
</evidence>
<dbReference type="Pfam" id="PF25179">
    <property type="entry name" value="LMF1_C"/>
    <property type="match status" value="1"/>
</dbReference>
<dbReference type="GO" id="GO:0005789">
    <property type="term" value="C:endoplasmic reticulum membrane"/>
    <property type="evidence" value="ECO:0007669"/>
    <property type="project" value="UniProtKB-SubCell"/>
</dbReference>
<dbReference type="PANTHER" id="PTHR14463">
    <property type="entry name" value="LIPASE MATURATION FACTOR"/>
    <property type="match status" value="1"/>
</dbReference>
<dbReference type="EMBL" id="KZ354920">
    <property type="protein sequence ID" value="PIO60724.1"/>
    <property type="molecule type" value="Genomic_DNA"/>
</dbReference>
<dbReference type="PANTHER" id="PTHR14463:SF5">
    <property type="entry name" value="LIPASE MATURATION FACTOR 2"/>
    <property type="match status" value="1"/>
</dbReference>
<dbReference type="InterPro" id="IPR057433">
    <property type="entry name" value="LMF1/2_C"/>
</dbReference>
<keyword evidence="6 8" id="KW-0472">Membrane</keyword>
<keyword evidence="5 8" id="KW-1133">Transmembrane helix</keyword>
<feature type="domain" description="Lipase maturation factor 1/2 C-terminal" evidence="10">
    <location>
        <begin position="89"/>
        <end position="131"/>
    </location>
</feature>
<organism evidence="11 12">
    <name type="scientific">Teladorsagia circumcincta</name>
    <name type="common">Brown stomach worm</name>
    <name type="synonym">Ostertagia circumcincta</name>
    <dbReference type="NCBI Taxonomy" id="45464"/>
    <lineage>
        <taxon>Eukaryota</taxon>
        <taxon>Metazoa</taxon>
        <taxon>Ecdysozoa</taxon>
        <taxon>Nematoda</taxon>
        <taxon>Chromadorea</taxon>
        <taxon>Rhabditida</taxon>
        <taxon>Rhabditina</taxon>
        <taxon>Rhabditomorpha</taxon>
        <taxon>Strongyloidea</taxon>
        <taxon>Trichostrongylidae</taxon>
        <taxon>Teladorsagia</taxon>
    </lineage>
</organism>
<protein>
    <recommendedName>
        <fullName evidence="8">Lipase maturation factor</fullName>
    </recommendedName>
</protein>
<keyword evidence="12" id="KW-1185">Reference proteome</keyword>
<feature type="domain" description="Lipase maturation factor 1/2 N-terminal" evidence="9">
    <location>
        <begin position="1"/>
        <end position="64"/>
    </location>
</feature>
<feature type="non-terminal residue" evidence="11">
    <location>
        <position position="1"/>
    </location>
</feature>
<evidence type="ECO:0000256" key="3">
    <source>
        <dbReference type="ARBA" id="ARBA00022692"/>
    </source>
</evidence>
<proteinExistence type="inferred from homology"/>
<sequence>LDIHYESQCVPTPIAWYFHHMPGWFRRLSTSLTFYIEIYLPLAFLLPLSCLRKFVFCQQVPFTVIDKSVYDSIPDALTKFYYQIDPYQIVNPYGLFRTMTGLNGRPEVIVEGALDPDGPWKEFDFYSKPGN</sequence>
<comment type="subcellular location">
    <subcellularLocation>
        <location evidence="1 8">Endoplasmic reticulum membrane</location>
        <topology evidence="1 8">Multi-pass membrane protein</topology>
    </subcellularLocation>
</comment>
<evidence type="ECO:0000259" key="9">
    <source>
        <dbReference type="Pfam" id="PF06762"/>
    </source>
</evidence>
<name>A0A2G9TRV8_TELCI</name>
<evidence type="ECO:0000313" key="12">
    <source>
        <dbReference type="Proteomes" id="UP000230423"/>
    </source>
</evidence>
<feature type="transmembrane region" description="Helical" evidence="8">
    <location>
        <begin position="32"/>
        <end position="51"/>
    </location>
</feature>
<evidence type="ECO:0000313" key="11">
    <source>
        <dbReference type="EMBL" id="PIO60724.1"/>
    </source>
</evidence>
<evidence type="ECO:0000256" key="2">
    <source>
        <dbReference type="ARBA" id="ARBA00005512"/>
    </source>
</evidence>
<evidence type="ECO:0000259" key="10">
    <source>
        <dbReference type="Pfam" id="PF25179"/>
    </source>
</evidence>
<dbReference type="InterPro" id="IPR009613">
    <property type="entry name" value="LMF"/>
</dbReference>
<reference evidence="11 12" key="1">
    <citation type="submission" date="2015-09" db="EMBL/GenBank/DDBJ databases">
        <title>Draft genome of the parasitic nematode Teladorsagia circumcincta isolate WARC Sus (inbred).</title>
        <authorList>
            <person name="Mitreva M."/>
        </authorList>
    </citation>
    <scope>NUCLEOTIDE SEQUENCE [LARGE SCALE GENOMIC DNA]</scope>
    <source>
        <strain evidence="11 12">S</strain>
    </source>
</reference>
<dbReference type="AlphaFoldDB" id="A0A2G9TRV8"/>
<dbReference type="Proteomes" id="UP000230423">
    <property type="component" value="Unassembled WGS sequence"/>
</dbReference>
<comment type="similarity">
    <text evidence="2 8">Belongs to the lipase maturation factor family.</text>
</comment>
<accession>A0A2G9TRV8</accession>
<dbReference type="OrthoDB" id="434126at2759"/>
<comment type="caution">
    <text evidence="8">Lacks conserved residue(s) required for the propagation of feature annotation.</text>
</comment>
<evidence type="ECO:0000256" key="6">
    <source>
        <dbReference type="ARBA" id="ARBA00023136"/>
    </source>
</evidence>
<dbReference type="Pfam" id="PF06762">
    <property type="entry name" value="LMF1"/>
    <property type="match status" value="1"/>
</dbReference>
<evidence type="ECO:0000256" key="1">
    <source>
        <dbReference type="ARBA" id="ARBA00004477"/>
    </source>
</evidence>
<comment type="function">
    <text evidence="8">Involved in the maturation of specific proteins in the endoplasmic reticulum.</text>
</comment>
<feature type="non-terminal residue" evidence="11">
    <location>
        <position position="131"/>
    </location>
</feature>
<evidence type="ECO:0000256" key="7">
    <source>
        <dbReference type="ARBA" id="ARBA00023180"/>
    </source>
</evidence>